<dbReference type="RefSeq" id="WP_119984133.1">
    <property type="nucleotide sequence ID" value="NZ_CP032489.1"/>
</dbReference>
<dbReference type="EMBL" id="CP032489">
    <property type="protein sequence ID" value="AYD46276.1"/>
    <property type="molecule type" value="Genomic_DNA"/>
</dbReference>
<proteinExistence type="predicted"/>
<accession>A0A386HKY0</accession>
<gene>
    <name evidence="1" type="ORF">D6B99_00750</name>
</gene>
<name>A0A386HKY0_9BACT</name>
<dbReference type="AlphaFoldDB" id="A0A386HKY0"/>
<reference evidence="1 2" key="1">
    <citation type="submission" date="2018-09" db="EMBL/GenBank/DDBJ databases">
        <title>Arachidicoccus sp. nov., a bacterium isolated from soil.</title>
        <authorList>
            <person name="Weon H.-Y."/>
            <person name="Kwon S.-W."/>
            <person name="Lee S.A."/>
        </authorList>
    </citation>
    <scope>NUCLEOTIDE SEQUENCE [LARGE SCALE GENOMIC DNA]</scope>
    <source>
        <strain evidence="1 2">KIS59-12</strain>
    </source>
</reference>
<dbReference type="KEGG" id="ark:D6B99_00750"/>
<sequence length="251" mass="28653">MSIENNITKKLLNKPDFANTHVEEWEILAKRYPYFSLAQLLLAKKMWVSNDKGFEKQVQKTALHFSYTPQLDFLLLNGFFNKESIHIPLAEIKVQPEAGSIETDELQNNRLSSMLGQQLAAFKKPVTNNEKLLIETEPLFKTDYFASQGIIFTKQQDALGTKVKKFTDWLKDIKKTSSGEPQLNTTEEEEKRAAAQAIASLENKETVTESMAEVLLQQNKKSHAIEIYKKLSLLYPEKSAYFASKLNSLQS</sequence>
<keyword evidence="2" id="KW-1185">Reference proteome</keyword>
<evidence type="ECO:0008006" key="3">
    <source>
        <dbReference type="Google" id="ProtNLM"/>
    </source>
</evidence>
<dbReference type="OrthoDB" id="594666at2"/>
<dbReference type="Proteomes" id="UP000266118">
    <property type="component" value="Chromosome"/>
</dbReference>
<protein>
    <recommendedName>
        <fullName evidence="3">Tetratricopeptide repeat protein</fullName>
    </recommendedName>
</protein>
<evidence type="ECO:0000313" key="1">
    <source>
        <dbReference type="EMBL" id="AYD46276.1"/>
    </source>
</evidence>
<evidence type="ECO:0000313" key="2">
    <source>
        <dbReference type="Proteomes" id="UP000266118"/>
    </source>
</evidence>
<organism evidence="1 2">
    <name type="scientific">Arachidicoccus soli</name>
    <dbReference type="NCBI Taxonomy" id="2341117"/>
    <lineage>
        <taxon>Bacteria</taxon>
        <taxon>Pseudomonadati</taxon>
        <taxon>Bacteroidota</taxon>
        <taxon>Chitinophagia</taxon>
        <taxon>Chitinophagales</taxon>
        <taxon>Chitinophagaceae</taxon>
        <taxon>Arachidicoccus</taxon>
    </lineage>
</organism>